<proteinExistence type="inferred from homology"/>
<evidence type="ECO:0000313" key="3">
    <source>
        <dbReference type="EMBL" id="TKD09955.1"/>
    </source>
</evidence>
<dbReference type="InterPro" id="IPR002347">
    <property type="entry name" value="SDR_fam"/>
</dbReference>
<evidence type="ECO:0000313" key="4">
    <source>
        <dbReference type="Proteomes" id="UP000309215"/>
    </source>
</evidence>
<dbReference type="SUPFAM" id="SSF51735">
    <property type="entry name" value="NAD(P)-binding Rossmann-fold domains"/>
    <property type="match status" value="1"/>
</dbReference>
<comment type="caution">
    <text evidence="3">The sequence shown here is derived from an EMBL/GenBank/DDBJ whole genome shotgun (WGS) entry which is preliminary data.</text>
</comment>
<sequence>MSQQRIVLVTGATDGIGRQTALELLRRGARVLVHGRTTAKTNAVCEALARESHSNDLVPVAADLSSMSSVRALAAEVAGRVERLDVLLNNAGVFMHERKLTEDGFEMTFAVNHLAPFLLTHLLLPKLRASDGGRIVTVSSIAHNRGQIEFGDLTSERYFHGYTAYATSKLANVLFAYEMGRRLAGTRITSNALHPGVIGTKLLRSGFGMGGGTVAQGAATSVRLAIDPALAEVTCKYFSDEHEEASSKASHDRVLQRRLYEVSTKLVGVEGLPDVT</sequence>
<reference evidence="3 4" key="1">
    <citation type="submission" date="2019-04" db="EMBL/GenBank/DDBJ databases">
        <authorList>
            <person name="Li Y."/>
            <person name="Wang J."/>
        </authorList>
    </citation>
    <scope>NUCLEOTIDE SEQUENCE [LARGE SCALE GENOMIC DNA]</scope>
    <source>
        <strain evidence="3 4">DSM 14668</strain>
    </source>
</reference>
<accession>A0A4U1JFV2</accession>
<gene>
    <name evidence="3" type="ORF">E8A74_10115</name>
</gene>
<organism evidence="3 4">
    <name type="scientific">Polyangium fumosum</name>
    <dbReference type="NCBI Taxonomy" id="889272"/>
    <lineage>
        <taxon>Bacteria</taxon>
        <taxon>Pseudomonadati</taxon>
        <taxon>Myxococcota</taxon>
        <taxon>Polyangia</taxon>
        <taxon>Polyangiales</taxon>
        <taxon>Polyangiaceae</taxon>
        <taxon>Polyangium</taxon>
    </lineage>
</organism>
<dbReference type="OrthoDB" id="109589at2"/>
<protein>
    <submittedName>
        <fullName evidence="3">SDR family oxidoreductase</fullName>
    </submittedName>
</protein>
<dbReference type="PRINTS" id="PR00081">
    <property type="entry name" value="GDHRDH"/>
</dbReference>
<comment type="similarity">
    <text evidence="2">Belongs to the short-chain dehydrogenases/reductases (SDR) family.</text>
</comment>
<dbReference type="RefSeq" id="WP_136928754.1">
    <property type="nucleotide sequence ID" value="NZ_SSMQ01000008.1"/>
</dbReference>
<dbReference type="AlphaFoldDB" id="A0A4U1JFV2"/>
<keyword evidence="4" id="KW-1185">Reference proteome</keyword>
<dbReference type="PANTHER" id="PTHR43157:SF31">
    <property type="entry name" value="PHOSPHATIDYLINOSITOL-GLYCAN BIOSYNTHESIS CLASS F PROTEIN"/>
    <property type="match status" value="1"/>
</dbReference>
<dbReference type="Gene3D" id="3.40.50.720">
    <property type="entry name" value="NAD(P)-binding Rossmann-like Domain"/>
    <property type="match status" value="1"/>
</dbReference>
<dbReference type="InterPro" id="IPR036291">
    <property type="entry name" value="NAD(P)-bd_dom_sf"/>
</dbReference>
<dbReference type="GO" id="GO:0016491">
    <property type="term" value="F:oxidoreductase activity"/>
    <property type="evidence" value="ECO:0007669"/>
    <property type="project" value="UniProtKB-KW"/>
</dbReference>
<dbReference type="EMBL" id="SSMQ01000008">
    <property type="protein sequence ID" value="TKD09955.1"/>
    <property type="molecule type" value="Genomic_DNA"/>
</dbReference>
<dbReference type="PRINTS" id="PR00080">
    <property type="entry name" value="SDRFAMILY"/>
</dbReference>
<dbReference type="CDD" id="cd05327">
    <property type="entry name" value="retinol-DH_like_SDR_c_like"/>
    <property type="match status" value="1"/>
</dbReference>
<dbReference type="PANTHER" id="PTHR43157">
    <property type="entry name" value="PHOSPHATIDYLINOSITOL-GLYCAN BIOSYNTHESIS CLASS F PROTEIN-RELATED"/>
    <property type="match status" value="1"/>
</dbReference>
<dbReference type="Proteomes" id="UP000309215">
    <property type="component" value="Unassembled WGS sequence"/>
</dbReference>
<dbReference type="Pfam" id="PF00106">
    <property type="entry name" value="adh_short"/>
    <property type="match status" value="1"/>
</dbReference>
<evidence type="ECO:0000256" key="2">
    <source>
        <dbReference type="RuleBase" id="RU000363"/>
    </source>
</evidence>
<evidence type="ECO:0000256" key="1">
    <source>
        <dbReference type="ARBA" id="ARBA00023002"/>
    </source>
</evidence>
<keyword evidence="1" id="KW-0560">Oxidoreductase</keyword>
<name>A0A4U1JFV2_9BACT</name>